<feature type="domain" description="C3H1-type" evidence="8">
    <location>
        <begin position="499"/>
        <end position="527"/>
    </location>
</feature>
<keyword evidence="1 6" id="KW-0479">Metal-binding</keyword>
<evidence type="ECO:0000256" key="1">
    <source>
        <dbReference type="ARBA" id="ARBA00022723"/>
    </source>
</evidence>
<dbReference type="SUPFAM" id="SSF90229">
    <property type="entry name" value="CCCH zinc finger"/>
    <property type="match status" value="5"/>
</dbReference>
<feature type="domain" description="C3H1-type" evidence="8">
    <location>
        <begin position="161"/>
        <end position="189"/>
    </location>
</feature>
<dbReference type="PANTHER" id="PTHR12506:SF82">
    <property type="entry name" value="ZINC FINGER CCCH DOMAIN-CONTAINING PROTEIN 64-RELATED"/>
    <property type="match status" value="1"/>
</dbReference>
<name>A0A2I0WM51_9ASPA</name>
<dbReference type="GO" id="GO:0003729">
    <property type="term" value="F:mRNA binding"/>
    <property type="evidence" value="ECO:0007669"/>
    <property type="project" value="TreeGrafter"/>
</dbReference>
<gene>
    <name evidence="9" type="primary">HUA1</name>
    <name evidence="9" type="ORF">MA16_Dca001343</name>
</gene>
<feature type="zinc finger region" description="C3H1-type" evidence="6">
    <location>
        <begin position="499"/>
        <end position="527"/>
    </location>
</feature>
<dbReference type="Gene3D" id="4.10.1000.10">
    <property type="entry name" value="Zinc finger, CCCH-type"/>
    <property type="match status" value="1"/>
</dbReference>
<dbReference type="GO" id="GO:0003677">
    <property type="term" value="F:DNA binding"/>
    <property type="evidence" value="ECO:0007669"/>
    <property type="project" value="UniProtKB-KW"/>
</dbReference>
<reference evidence="9 10" key="2">
    <citation type="journal article" date="2017" name="Nature">
        <title>The Apostasia genome and the evolution of orchids.</title>
        <authorList>
            <person name="Zhang G.Q."/>
            <person name="Liu K.W."/>
            <person name="Li Z."/>
            <person name="Lohaus R."/>
            <person name="Hsiao Y.Y."/>
            <person name="Niu S.C."/>
            <person name="Wang J.Y."/>
            <person name="Lin Y.C."/>
            <person name="Xu Q."/>
            <person name="Chen L.J."/>
            <person name="Yoshida K."/>
            <person name="Fujiwara S."/>
            <person name="Wang Z.W."/>
            <person name="Zhang Y.Q."/>
            <person name="Mitsuda N."/>
            <person name="Wang M."/>
            <person name="Liu G.H."/>
            <person name="Pecoraro L."/>
            <person name="Huang H.X."/>
            <person name="Xiao X.J."/>
            <person name="Lin M."/>
            <person name="Wu X.Y."/>
            <person name="Wu W.L."/>
            <person name="Chen Y.Y."/>
            <person name="Chang S.B."/>
            <person name="Sakamoto S."/>
            <person name="Ohme-Takagi M."/>
            <person name="Yagi M."/>
            <person name="Zeng S.J."/>
            <person name="Shen C.Y."/>
            <person name="Yeh C.M."/>
            <person name="Luo Y.B."/>
            <person name="Tsai W.C."/>
            <person name="Van de Peer Y."/>
            <person name="Liu Z.J."/>
        </authorList>
    </citation>
    <scope>NUCLEOTIDE SEQUENCE [LARGE SCALE GENOMIC DNA]</scope>
    <source>
        <tissue evidence="9">The whole plant</tissue>
    </source>
</reference>
<evidence type="ECO:0000256" key="4">
    <source>
        <dbReference type="ARBA" id="ARBA00022833"/>
    </source>
</evidence>
<evidence type="ECO:0000256" key="6">
    <source>
        <dbReference type="PROSITE-ProRule" id="PRU00723"/>
    </source>
</evidence>
<dbReference type="Gene3D" id="2.30.30.1190">
    <property type="match status" value="2"/>
</dbReference>
<evidence type="ECO:0000256" key="5">
    <source>
        <dbReference type="ARBA" id="ARBA00023125"/>
    </source>
</evidence>
<feature type="zinc finger region" description="C3H1-type" evidence="6">
    <location>
        <begin position="453"/>
        <end position="473"/>
    </location>
</feature>
<evidence type="ECO:0000259" key="8">
    <source>
        <dbReference type="PROSITE" id="PS50103"/>
    </source>
</evidence>
<feature type="zinc finger region" description="C3H1-type" evidence="6">
    <location>
        <begin position="264"/>
        <end position="292"/>
    </location>
</feature>
<dbReference type="InterPro" id="IPR050974">
    <property type="entry name" value="Plant_ZF_CCCH"/>
</dbReference>
<dbReference type="Gene3D" id="3.30.1370.210">
    <property type="match status" value="1"/>
</dbReference>
<sequence>MSNQIYYGSTYTSGGVGGYTLRAADPYLPSAIGSSRYSTDGFAIADVGERTSSLSSSQTNGLKLSSVEIRGVGGGGSYSLGKIGGAPTSMSWLGVDGLSDVGSKRSAEGLVFDCIEVTALYNQSILAYNTIGQSDALLSKYSLVKRPRVVSASHLPLYPERPGEKDCAYYMMTRTCKFGDACKFDHPIWVPEGGIPDWKEVPHNPAPESLPERPGEPDCPYFLKTQKCKYGLNCKFNHPKEKLDSSTGVVQSNEIYANSELPERPSEPVCAFYAKTGKCKFGGNCKFHHPKDTLIQSAGKDIGSAANNEPTTNNDNATNGYSKQTKTFIPFTPALWHNSKGLPIRPGETDCPFYLKTGSCKYGATCRYSHPDRYLISTPVTANINNAIITPPVATVPVGVINPAASFLPSLDPRLSQFGVGAAIYPQRPGEIECDVLLSKEAVLLNVIFFAMYYMKTGQCKFAERCRFHHPIDRSAPIASVNKQAQQAVKLSLAGLPRREGSVACPFYMKTGTCKYGAMCRFDHPPPGEAIAMSTIQESGEVEKDEAEIGQ</sequence>
<feature type="compositionally biased region" description="Polar residues" evidence="7">
    <location>
        <begin position="305"/>
        <end position="322"/>
    </location>
</feature>
<feature type="domain" description="C3H1-type" evidence="8">
    <location>
        <begin position="213"/>
        <end position="241"/>
    </location>
</feature>
<feature type="zinc finger region" description="C3H1-type" evidence="6">
    <location>
        <begin position="345"/>
        <end position="373"/>
    </location>
</feature>
<dbReference type="EMBL" id="KZ502537">
    <property type="protein sequence ID" value="PKU76737.1"/>
    <property type="molecule type" value="Genomic_DNA"/>
</dbReference>
<keyword evidence="2" id="KW-0677">Repeat</keyword>
<reference evidence="9 10" key="1">
    <citation type="journal article" date="2016" name="Sci. Rep.">
        <title>The Dendrobium catenatum Lindl. genome sequence provides insights into polysaccharide synthase, floral development and adaptive evolution.</title>
        <authorList>
            <person name="Zhang G.Q."/>
            <person name="Xu Q."/>
            <person name="Bian C."/>
            <person name="Tsai W.C."/>
            <person name="Yeh C.M."/>
            <person name="Liu K.W."/>
            <person name="Yoshida K."/>
            <person name="Zhang L.S."/>
            <person name="Chang S.B."/>
            <person name="Chen F."/>
            <person name="Shi Y."/>
            <person name="Su Y.Y."/>
            <person name="Zhang Y.Q."/>
            <person name="Chen L.J."/>
            <person name="Yin Y."/>
            <person name="Lin M."/>
            <person name="Huang H."/>
            <person name="Deng H."/>
            <person name="Wang Z.W."/>
            <person name="Zhu S.L."/>
            <person name="Zhao X."/>
            <person name="Deng C."/>
            <person name="Niu S.C."/>
            <person name="Huang J."/>
            <person name="Wang M."/>
            <person name="Liu G.H."/>
            <person name="Yang H.J."/>
            <person name="Xiao X.J."/>
            <person name="Hsiao Y.Y."/>
            <person name="Wu W.L."/>
            <person name="Chen Y.Y."/>
            <person name="Mitsuda N."/>
            <person name="Ohme-Takagi M."/>
            <person name="Luo Y.B."/>
            <person name="Van de Peer Y."/>
            <person name="Liu Z.J."/>
        </authorList>
    </citation>
    <scope>NUCLEOTIDE SEQUENCE [LARGE SCALE GENOMIC DNA]</scope>
    <source>
        <tissue evidence="9">The whole plant</tissue>
    </source>
</reference>
<dbReference type="GO" id="GO:0008270">
    <property type="term" value="F:zinc ion binding"/>
    <property type="evidence" value="ECO:0007669"/>
    <property type="project" value="UniProtKB-KW"/>
</dbReference>
<feature type="region of interest" description="Disordered" evidence="7">
    <location>
        <begin position="302"/>
        <end position="322"/>
    </location>
</feature>
<evidence type="ECO:0000313" key="9">
    <source>
        <dbReference type="EMBL" id="PKU76737.1"/>
    </source>
</evidence>
<keyword evidence="5" id="KW-0238">DNA-binding</keyword>
<evidence type="ECO:0000256" key="3">
    <source>
        <dbReference type="ARBA" id="ARBA00022771"/>
    </source>
</evidence>
<protein>
    <submittedName>
        <fullName evidence="9">Zinc finger CCCH domain-containing protein 37</fullName>
    </submittedName>
</protein>
<feature type="domain" description="C3H1-type" evidence="8">
    <location>
        <begin position="345"/>
        <end position="373"/>
    </location>
</feature>
<feature type="zinc finger region" description="C3H1-type" evidence="6">
    <location>
        <begin position="213"/>
        <end position="241"/>
    </location>
</feature>
<dbReference type="Proteomes" id="UP000233837">
    <property type="component" value="Unassembled WGS sequence"/>
</dbReference>
<feature type="domain" description="C3H1-type" evidence="8">
    <location>
        <begin position="264"/>
        <end position="292"/>
    </location>
</feature>
<dbReference type="PANTHER" id="PTHR12506">
    <property type="entry name" value="PROTEIN PHOSPHATASE RELATED"/>
    <property type="match status" value="1"/>
</dbReference>
<dbReference type="Pfam" id="PF00642">
    <property type="entry name" value="zf-CCCH"/>
    <property type="match status" value="6"/>
</dbReference>
<organism evidence="9 10">
    <name type="scientific">Dendrobium catenatum</name>
    <dbReference type="NCBI Taxonomy" id="906689"/>
    <lineage>
        <taxon>Eukaryota</taxon>
        <taxon>Viridiplantae</taxon>
        <taxon>Streptophyta</taxon>
        <taxon>Embryophyta</taxon>
        <taxon>Tracheophyta</taxon>
        <taxon>Spermatophyta</taxon>
        <taxon>Magnoliopsida</taxon>
        <taxon>Liliopsida</taxon>
        <taxon>Asparagales</taxon>
        <taxon>Orchidaceae</taxon>
        <taxon>Epidendroideae</taxon>
        <taxon>Malaxideae</taxon>
        <taxon>Dendrobiinae</taxon>
        <taxon>Dendrobium</taxon>
    </lineage>
</organism>
<keyword evidence="3 6" id="KW-0863">Zinc-finger</keyword>
<evidence type="ECO:0000313" key="10">
    <source>
        <dbReference type="Proteomes" id="UP000233837"/>
    </source>
</evidence>
<proteinExistence type="predicted"/>
<keyword evidence="10" id="KW-1185">Reference proteome</keyword>
<dbReference type="InterPro" id="IPR036855">
    <property type="entry name" value="Znf_CCCH_sf"/>
</dbReference>
<keyword evidence="4 6" id="KW-0862">Zinc</keyword>
<dbReference type="STRING" id="906689.A0A2I0WM51"/>
<dbReference type="SMART" id="SM00356">
    <property type="entry name" value="ZnF_C3H1"/>
    <property type="match status" value="6"/>
</dbReference>
<dbReference type="FunFam" id="4.10.1000.10:FF:000033">
    <property type="entry name" value="zinc finger CCCH domain-containing protein 37"/>
    <property type="match status" value="1"/>
</dbReference>
<feature type="domain" description="C3H1-type" evidence="8">
    <location>
        <begin position="453"/>
        <end position="473"/>
    </location>
</feature>
<evidence type="ECO:0000256" key="2">
    <source>
        <dbReference type="ARBA" id="ARBA00022737"/>
    </source>
</evidence>
<dbReference type="InterPro" id="IPR000571">
    <property type="entry name" value="Znf_CCCH"/>
</dbReference>
<dbReference type="PROSITE" id="PS50103">
    <property type="entry name" value="ZF_C3H1"/>
    <property type="match status" value="6"/>
</dbReference>
<feature type="zinc finger region" description="C3H1-type" evidence="6">
    <location>
        <begin position="161"/>
        <end position="189"/>
    </location>
</feature>
<evidence type="ECO:0000256" key="7">
    <source>
        <dbReference type="SAM" id="MobiDB-lite"/>
    </source>
</evidence>
<accession>A0A2I0WM51</accession>
<dbReference type="AlphaFoldDB" id="A0A2I0WM51"/>